<comment type="function">
    <text evidence="1 10">Catalyzes the reversible adenylation of nicotinate mononucleotide (NaMN) to nicotinic acid adenine dinucleotide (NaAD).</text>
</comment>
<dbReference type="NCBIfam" id="TIGR00482">
    <property type="entry name" value="nicotinate (nicotinamide) nucleotide adenylyltransferase"/>
    <property type="match status" value="1"/>
</dbReference>
<comment type="similarity">
    <text evidence="10">Belongs to the NadD family.</text>
</comment>
<dbReference type="OrthoDB" id="5295945at2"/>
<comment type="pathway">
    <text evidence="2 10">Cofactor biosynthesis; NAD(+) biosynthesis; deamido-NAD(+) from nicotinate D-ribonucleotide: step 1/1.</text>
</comment>
<accession>A0A3N9PBE9</accession>
<dbReference type="GO" id="GO:0009435">
    <property type="term" value="P:NAD+ biosynthetic process"/>
    <property type="evidence" value="ECO:0007669"/>
    <property type="project" value="UniProtKB-UniRule"/>
</dbReference>
<dbReference type="Pfam" id="PF01467">
    <property type="entry name" value="CTP_transf_like"/>
    <property type="match status" value="1"/>
</dbReference>
<dbReference type="InterPro" id="IPR005248">
    <property type="entry name" value="NadD/NMNAT"/>
</dbReference>
<dbReference type="InterPro" id="IPR004821">
    <property type="entry name" value="Cyt_trans-like"/>
</dbReference>
<keyword evidence="8 10" id="KW-0520">NAD</keyword>
<comment type="catalytic activity">
    <reaction evidence="9 10">
        <text>nicotinate beta-D-ribonucleotide + ATP + H(+) = deamido-NAD(+) + diphosphate</text>
        <dbReference type="Rhea" id="RHEA:22860"/>
        <dbReference type="ChEBI" id="CHEBI:15378"/>
        <dbReference type="ChEBI" id="CHEBI:30616"/>
        <dbReference type="ChEBI" id="CHEBI:33019"/>
        <dbReference type="ChEBI" id="CHEBI:57502"/>
        <dbReference type="ChEBI" id="CHEBI:58437"/>
        <dbReference type="EC" id="2.7.7.18"/>
    </reaction>
</comment>
<keyword evidence="6 10" id="KW-0547">Nucleotide-binding</keyword>
<dbReference type="InterPro" id="IPR014729">
    <property type="entry name" value="Rossmann-like_a/b/a_fold"/>
</dbReference>
<evidence type="ECO:0000256" key="1">
    <source>
        <dbReference type="ARBA" id="ARBA00002324"/>
    </source>
</evidence>
<evidence type="ECO:0000256" key="4">
    <source>
        <dbReference type="ARBA" id="ARBA00022679"/>
    </source>
</evidence>
<sequence>MKVGIMGGTFDPIHIGHMLAAETARDAFGLEQVWFMPSHIPPHKHAAGASGRERLELVREAIKNDESFRILDWEIVRGGVSYTIETVRLLQERYPSDDFYFIIGADMVRYLPKWREIDELARRLFFIGVGRPGVPLDLERLPVHIAERVLLADMPMVDISSTMIRERASGGKSIRYMVPEAVYDYVQRGNLYGVQPRSVD</sequence>
<dbReference type="GO" id="GO:0005524">
    <property type="term" value="F:ATP binding"/>
    <property type="evidence" value="ECO:0007669"/>
    <property type="project" value="UniProtKB-KW"/>
</dbReference>
<feature type="domain" description="Cytidyltransferase-like" evidence="11">
    <location>
        <begin position="5"/>
        <end position="167"/>
    </location>
</feature>
<comment type="caution">
    <text evidence="12">The sequence shown here is derived from an EMBL/GenBank/DDBJ whole genome shotgun (WGS) entry which is preliminary data.</text>
</comment>
<keyword evidence="7 10" id="KW-0067">ATP-binding</keyword>
<dbReference type="CDD" id="cd02165">
    <property type="entry name" value="NMNAT"/>
    <property type="match status" value="1"/>
</dbReference>
<evidence type="ECO:0000256" key="7">
    <source>
        <dbReference type="ARBA" id="ARBA00022840"/>
    </source>
</evidence>
<dbReference type="Proteomes" id="UP000282529">
    <property type="component" value="Unassembled WGS sequence"/>
</dbReference>
<evidence type="ECO:0000256" key="5">
    <source>
        <dbReference type="ARBA" id="ARBA00022695"/>
    </source>
</evidence>
<evidence type="ECO:0000313" key="12">
    <source>
        <dbReference type="EMBL" id="RQW12810.1"/>
    </source>
</evidence>
<dbReference type="NCBIfam" id="NF000841">
    <property type="entry name" value="PRK00071.1-4"/>
    <property type="match status" value="1"/>
</dbReference>
<dbReference type="Gene3D" id="3.40.50.620">
    <property type="entry name" value="HUPs"/>
    <property type="match status" value="1"/>
</dbReference>
<evidence type="ECO:0000256" key="10">
    <source>
        <dbReference type="HAMAP-Rule" id="MF_00244"/>
    </source>
</evidence>
<evidence type="ECO:0000256" key="2">
    <source>
        <dbReference type="ARBA" id="ARBA00005019"/>
    </source>
</evidence>
<keyword evidence="5 10" id="KW-0548">Nucleotidyltransferase</keyword>
<dbReference type="PANTHER" id="PTHR39321:SF3">
    <property type="entry name" value="PHOSPHOPANTETHEINE ADENYLYLTRANSFERASE"/>
    <property type="match status" value="1"/>
</dbReference>
<dbReference type="UniPathway" id="UPA00253">
    <property type="reaction ID" value="UER00332"/>
</dbReference>
<evidence type="ECO:0000256" key="3">
    <source>
        <dbReference type="ARBA" id="ARBA00022642"/>
    </source>
</evidence>
<evidence type="ECO:0000256" key="8">
    <source>
        <dbReference type="ARBA" id="ARBA00023027"/>
    </source>
</evidence>
<evidence type="ECO:0000259" key="11">
    <source>
        <dbReference type="Pfam" id="PF01467"/>
    </source>
</evidence>
<name>A0A3N9PBE9_9BACL</name>
<dbReference type="AlphaFoldDB" id="A0A3N9PBE9"/>
<dbReference type="EMBL" id="RQPI01000002">
    <property type="protein sequence ID" value="RQW12810.1"/>
    <property type="molecule type" value="Genomic_DNA"/>
</dbReference>
<organism evidence="12 13">
    <name type="scientific">Paenibacillus rhizophilus</name>
    <dbReference type="NCBI Taxonomy" id="1850366"/>
    <lineage>
        <taxon>Bacteria</taxon>
        <taxon>Bacillati</taxon>
        <taxon>Bacillota</taxon>
        <taxon>Bacilli</taxon>
        <taxon>Bacillales</taxon>
        <taxon>Paenibacillaceae</taxon>
        <taxon>Paenibacillus</taxon>
    </lineage>
</organism>
<dbReference type="SUPFAM" id="SSF52374">
    <property type="entry name" value="Nucleotidylyl transferase"/>
    <property type="match status" value="1"/>
</dbReference>
<keyword evidence="13" id="KW-1185">Reference proteome</keyword>
<dbReference type="GO" id="GO:0004515">
    <property type="term" value="F:nicotinate-nucleotide adenylyltransferase activity"/>
    <property type="evidence" value="ECO:0007669"/>
    <property type="project" value="UniProtKB-UniRule"/>
</dbReference>
<protein>
    <recommendedName>
        <fullName evidence="10">Probable nicotinate-nucleotide adenylyltransferase</fullName>
        <ecNumber evidence="10">2.7.7.18</ecNumber>
    </recommendedName>
    <alternativeName>
        <fullName evidence="10">Deamido-NAD(+) diphosphorylase</fullName>
    </alternativeName>
    <alternativeName>
        <fullName evidence="10">Deamido-NAD(+) pyrophosphorylase</fullName>
    </alternativeName>
    <alternativeName>
        <fullName evidence="10">Nicotinate mononucleotide adenylyltransferase</fullName>
        <shortName evidence="10">NaMN adenylyltransferase</shortName>
    </alternativeName>
</protein>
<dbReference type="NCBIfam" id="NF000840">
    <property type="entry name" value="PRK00071.1-3"/>
    <property type="match status" value="1"/>
</dbReference>
<gene>
    <name evidence="10" type="primary">nadD</name>
    <name evidence="12" type="ORF">EH198_07150</name>
</gene>
<dbReference type="NCBIfam" id="TIGR00125">
    <property type="entry name" value="cyt_tran_rel"/>
    <property type="match status" value="1"/>
</dbReference>
<evidence type="ECO:0000313" key="13">
    <source>
        <dbReference type="Proteomes" id="UP000282529"/>
    </source>
</evidence>
<proteinExistence type="inferred from homology"/>
<keyword evidence="3 10" id="KW-0662">Pyridine nucleotide biosynthesis</keyword>
<dbReference type="PANTHER" id="PTHR39321">
    <property type="entry name" value="NICOTINATE-NUCLEOTIDE ADENYLYLTRANSFERASE-RELATED"/>
    <property type="match status" value="1"/>
</dbReference>
<evidence type="ECO:0000256" key="6">
    <source>
        <dbReference type="ARBA" id="ARBA00022741"/>
    </source>
</evidence>
<keyword evidence="4 10" id="KW-0808">Transferase</keyword>
<reference evidence="12 13" key="1">
    <citation type="submission" date="2018-11" db="EMBL/GenBank/DDBJ databases">
        <title>Genome sequence of strain 7197.</title>
        <authorList>
            <person name="Gao J."/>
            <person name="Sun J."/>
        </authorList>
    </citation>
    <scope>NUCLEOTIDE SEQUENCE [LARGE SCALE GENOMIC DNA]</scope>
    <source>
        <strain evidence="12 13">7197</strain>
    </source>
</reference>
<dbReference type="HAMAP" id="MF_00244">
    <property type="entry name" value="NaMN_adenylyltr"/>
    <property type="match status" value="1"/>
</dbReference>
<dbReference type="EC" id="2.7.7.18" evidence="10"/>
<evidence type="ECO:0000256" key="9">
    <source>
        <dbReference type="ARBA" id="ARBA00048721"/>
    </source>
</evidence>
<dbReference type="RefSeq" id="WP_124694846.1">
    <property type="nucleotide sequence ID" value="NZ_JBHUFE010000008.1"/>
</dbReference>